<keyword evidence="1" id="KW-0812">Transmembrane</keyword>
<feature type="transmembrane region" description="Helical" evidence="1">
    <location>
        <begin position="93"/>
        <end position="111"/>
    </location>
</feature>
<evidence type="ECO:0000256" key="1">
    <source>
        <dbReference type="SAM" id="Phobius"/>
    </source>
</evidence>
<feature type="transmembrane region" description="Helical" evidence="1">
    <location>
        <begin position="38"/>
        <end position="58"/>
    </location>
</feature>
<dbReference type="PANTHER" id="PTHR33802:SF1">
    <property type="entry name" value="XK-RELATED PROTEIN"/>
    <property type="match status" value="1"/>
</dbReference>
<feature type="transmembrane region" description="Helical" evidence="1">
    <location>
        <begin position="214"/>
        <end position="231"/>
    </location>
</feature>
<organism evidence="2 3">
    <name type="scientific">Methanosarcina mazei (strain ATCC BAA-159 / DSM 3647 / Goe1 / Go1 / JCM 11833 / OCM 88)</name>
    <name type="common">Methanosarcina frisia</name>
    <dbReference type="NCBI Taxonomy" id="192952"/>
    <lineage>
        <taxon>Archaea</taxon>
        <taxon>Methanobacteriati</taxon>
        <taxon>Methanobacteriota</taxon>
        <taxon>Stenosarchaea group</taxon>
        <taxon>Methanomicrobia</taxon>
        <taxon>Methanosarcinales</taxon>
        <taxon>Methanosarcinaceae</taxon>
        <taxon>Methanosarcina</taxon>
    </lineage>
</organism>
<keyword evidence="1" id="KW-1133">Transmembrane helix</keyword>
<protein>
    <submittedName>
        <fullName evidence="2">Conserved protein</fullName>
    </submittedName>
</protein>
<keyword evidence="1" id="KW-0472">Membrane</keyword>
<dbReference type="HOGENOM" id="CLU_067293_3_0_2"/>
<sequence length="240" mass="27187">MRIYKIIFFVTAVSQIFSIFFSSFSGGSNFNELLITPAGYTFAIWGVITMFSSIYALLHLFGTRTFSRPVYLWLSSVYVCFTLWLMAAERELLLLTVLIFLFMYFALLKAFPQLLEQGFANIQEKLFLQGGVGMYLGWSSVAVLANIGVYAFSFGIQSSSQLGIYLQMLLVLLAALSAGYALYQSKRNAVVFATHWWAFVGILVGLFSREQTELLIAWTLVCVVGLNVFYFKKRLRSIKN</sequence>
<feature type="transmembrane region" description="Helical" evidence="1">
    <location>
        <begin position="164"/>
        <end position="183"/>
    </location>
</feature>
<evidence type="ECO:0000313" key="3">
    <source>
        <dbReference type="Proteomes" id="UP000000595"/>
    </source>
</evidence>
<accession>Q8PZE7</accession>
<feature type="transmembrane region" description="Helical" evidence="1">
    <location>
        <begin position="7"/>
        <end position="26"/>
    </location>
</feature>
<feature type="transmembrane region" description="Helical" evidence="1">
    <location>
        <begin position="132"/>
        <end position="152"/>
    </location>
</feature>
<feature type="transmembrane region" description="Helical" evidence="1">
    <location>
        <begin position="70"/>
        <end position="87"/>
    </location>
</feature>
<dbReference type="KEGG" id="mma:MM_0547"/>
<name>Q8PZE7_METMA</name>
<dbReference type="PANTHER" id="PTHR33802">
    <property type="entry name" value="SI:CH211-161H7.5-RELATED"/>
    <property type="match status" value="1"/>
</dbReference>
<dbReference type="PATRIC" id="fig|192952.21.peg.650"/>
<dbReference type="AlphaFoldDB" id="Q8PZE7"/>
<gene>
    <name evidence="2" type="ordered locus">MM_0547</name>
</gene>
<proteinExistence type="predicted"/>
<reference evidence="2 3" key="1">
    <citation type="journal article" date="2002" name="J. Mol. Microbiol. Biotechnol.">
        <title>The genome of Methanosarcina mazei: evidence for lateral gene transfer between Bacteria and Archaea.</title>
        <authorList>
            <person name="Deppenmeier U."/>
            <person name="Johann A."/>
            <person name="Hartsch T."/>
            <person name="Merkl R."/>
            <person name="Schmitz R.A."/>
            <person name="Martinez-Arias R."/>
            <person name="Henne A."/>
            <person name="Wiezer A."/>
            <person name="Baumer S."/>
            <person name="Jacobi C."/>
            <person name="Bruggemann H."/>
            <person name="Lienard T."/>
            <person name="Christmann A."/>
            <person name="Bomeke M."/>
            <person name="Steckel S."/>
            <person name="Bhattacharyya A."/>
            <person name="Lykidis A."/>
            <person name="Overbeek R."/>
            <person name="Klenk H.P."/>
            <person name="Gunsalus R.P."/>
            <person name="Fritz H.J."/>
            <person name="Gottschalk G."/>
        </authorList>
    </citation>
    <scope>NUCLEOTIDE SEQUENCE [LARGE SCALE GENOMIC DNA]</scope>
    <source>
        <strain evidence="3">ATCC BAA-159 / DSM 3647 / Goe1 / Go1 / JCM 11833 / OCM 88</strain>
    </source>
</reference>
<evidence type="ECO:0000313" key="2">
    <source>
        <dbReference type="EMBL" id="AAM30243.1"/>
    </source>
</evidence>
<dbReference type="EMBL" id="AE008384">
    <property type="protein sequence ID" value="AAM30243.1"/>
    <property type="molecule type" value="Genomic_DNA"/>
</dbReference>
<dbReference type="Proteomes" id="UP000000595">
    <property type="component" value="Chromosome"/>
</dbReference>
<feature type="transmembrane region" description="Helical" evidence="1">
    <location>
        <begin position="190"/>
        <end position="208"/>
    </location>
</feature>